<dbReference type="AlphaFoldDB" id="A0A371NVX5"/>
<gene>
    <name evidence="1" type="ORF">DY023_04905</name>
</gene>
<organism evidence="1 2">
    <name type="scientific">Microbacterium bovistercoris</name>
    <dbReference type="NCBI Taxonomy" id="2293570"/>
    <lineage>
        <taxon>Bacteria</taxon>
        <taxon>Bacillati</taxon>
        <taxon>Actinomycetota</taxon>
        <taxon>Actinomycetes</taxon>
        <taxon>Micrococcales</taxon>
        <taxon>Microbacteriaceae</taxon>
        <taxon>Microbacterium</taxon>
    </lineage>
</organism>
<comment type="caution">
    <text evidence="1">The sequence shown here is derived from an EMBL/GenBank/DDBJ whole genome shotgun (WGS) entry which is preliminary data.</text>
</comment>
<proteinExistence type="predicted"/>
<reference evidence="1 2" key="1">
    <citation type="submission" date="2018-08" db="EMBL/GenBank/DDBJ databases">
        <title>Isolation, diversity and antifungal activity of Actinobacteria from cow dung.</title>
        <authorList>
            <person name="Ling L."/>
        </authorList>
    </citation>
    <scope>NUCLEOTIDE SEQUENCE [LARGE SCALE GENOMIC DNA]</scope>
    <source>
        <strain evidence="1 2">NEAU-LLE</strain>
    </source>
</reference>
<protein>
    <submittedName>
        <fullName evidence="1">Uncharacterized protein</fullName>
    </submittedName>
</protein>
<keyword evidence="2" id="KW-1185">Reference proteome</keyword>
<accession>A0A371NVX5</accession>
<evidence type="ECO:0000313" key="2">
    <source>
        <dbReference type="Proteomes" id="UP000262172"/>
    </source>
</evidence>
<dbReference type="Proteomes" id="UP000262172">
    <property type="component" value="Unassembled WGS sequence"/>
</dbReference>
<dbReference type="RefSeq" id="WP_116241229.1">
    <property type="nucleotide sequence ID" value="NZ_QUAB01000028.1"/>
</dbReference>
<sequence>MDIAFTYDAQTSIVIPGDALTDDSGNWARTAAAEFSVAHAFDEAQTATLVGALEKAQRGARGSAGTNLFIFHAANQAWFLLRLVALERELTDDEQRKFLWPESITRPQLRSHYADGLGPGCSATTSTEEGAAGIRWVYPGIGRTLFAMVATVPSASVLFAGSTAEMILESVRIDGWEKHSGTAFDVDRLFPAGKDGAWIA</sequence>
<dbReference type="EMBL" id="QUAB01000028">
    <property type="protein sequence ID" value="REJ06913.1"/>
    <property type="molecule type" value="Genomic_DNA"/>
</dbReference>
<evidence type="ECO:0000313" key="1">
    <source>
        <dbReference type="EMBL" id="REJ06913.1"/>
    </source>
</evidence>
<name>A0A371NVX5_9MICO</name>
<dbReference type="OrthoDB" id="5069348at2"/>